<evidence type="ECO:0000259" key="14">
    <source>
        <dbReference type="PROSITE" id="PS50972"/>
    </source>
</evidence>
<dbReference type="Pfam" id="PF00809">
    <property type="entry name" value="Pterin_bind"/>
    <property type="match status" value="1"/>
</dbReference>
<keyword evidence="7 13" id="KW-0808">Transferase</keyword>
<dbReference type="SUPFAM" id="SSF51717">
    <property type="entry name" value="Dihydropteroate synthetase-like"/>
    <property type="match status" value="1"/>
</dbReference>
<dbReference type="PANTHER" id="PTHR20941">
    <property type="entry name" value="FOLATE SYNTHESIS PROTEINS"/>
    <property type="match status" value="1"/>
</dbReference>
<dbReference type="InterPro" id="IPR045031">
    <property type="entry name" value="DHP_synth-like"/>
</dbReference>
<reference evidence="15 16" key="1">
    <citation type="submission" date="2020-08" db="EMBL/GenBank/DDBJ databases">
        <title>Genomic Encyclopedia of Type Strains, Phase IV (KMG-IV): sequencing the most valuable type-strain genomes for metagenomic binning, comparative biology and taxonomic classification.</title>
        <authorList>
            <person name="Goeker M."/>
        </authorList>
    </citation>
    <scope>NUCLEOTIDE SEQUENCE [LARGE SCALE GENOMIC DNA]</scope>
    <source>
        <strain evidence="15 16">DSM 11805</strain>
    </source>
</reference>
<comment type="caution">
    <text evidence="15">The sequence shown here is derived from an EMBL/GenBank/DDBJ whole genome shotgun (WGS) entry which is preliminary data.</text>
</comment>
<dbReference type="UniPathway" id="UPA00077">
    <property type="reaction ID" value="UER00156"/>
</dbReference>
<evidence type="ECO:0000256" key="11">
    <source>
        <dbReference type="ARBA" id="ARBA00030193"/>
    </source>
</evidence>
<evidence type="ECO:0000256" key="9">
    <source>
        <dbReference type="ARBA" id="ARBA00022842"/>
    </source>
</evidence>
<keyword evidence="16" id="KW-1185">Reference proteome</keyword>
<name>A0A841RSS0_9BACI</name>
<proteinExistence type="inferred from homology"/>
<dbReference type="GO" id="GO:0005829">
    <property type="term" value="C:cytosol"/>
    <property type="evidence" value="ECO:0007669"/>
    <property type="project" value="TreeGrafter"/>
</dbReference>
<dbReference type="FunFam" id="3.20.20.20:FF:000006">
    <property type="entry name" value="Dihydropteroate synthase"/>
    <property type="match status" value="1"/>
</dbReference>
<dbReference type="GO" id="GO:0046872">
    <property type="term" value="F:metal ion binding"/>
    <property type="evidence" value="ECO:0007669"/>
    <property type="project" value="UniProtKB-KW"/>
</dbReference>
<keyword evidence="8 13" id="KW-0479">Metal-binding</keyword>
<dbReference type="GO" id="GO:0046656">
    <property type="term" value="P:folic acid biosynthetic process"/>
    <property type="evidence" value="ECO:0007669"/>
    <property type="project" value="UniProtKB-KW"/>
</dbReference>
<dbReference type="EC" id="2.5.1.15" evidence="5 13"/>
<dbReference type="Gene3D" id="3.20.20.20">
    <property type="entry name" value="Dihydropteroate synthase-like"/>
    <property type="match status" value="1"/>
</dbReference>
<feature type="domain" description="Pterin-binding" evidence="14">
    <location>
        <begin position="18"/>
        <end position="264"/>
    </location>
</feature>
<dbReference type="PANTHER" id="PTHR20941:SF1">
    <property type="entry name" value="FOLIC ACID SYNTHESIS PROTEIN FOL1"/>
    <property type="match status" value="1"/>
</dbReference>
<evidence type="ECO:0000313" key="16">
    <source>
        <dbReference type="Proteomes" id="UP000572212"/>
    </source>
</evidence>
<keyword evidence="9 13" id="KW-0460">Magnesium</keyword>
<dbReference type="PROSITE" id="PS00793">
    <property type="entry name" value="DHPS_2"/>
    <property type="match status" value="1"/>
</dbReference>
<comment type="similarity">
    <text evidence="4 13">Belongs to the DHPS family.</text>
</comment>
<evidence type="ECO:0000256" key="6">
    <source>
        <dbReference type="ARBA" id="ARBA00016919"/>
    </source>
</evidence>
<dbReference type="InterPro" id="IPR011005">
    <property type="entry name" value="Dihydropteroate_synth-like_sf"/>
</dbReference>
<evidence type="ECO:0000256" key="12">
    <source>
        <dbReference type="ARBA" id="ARBA00053449"/>
    </source>
</evidence>
<keyword evidence="10 13" id="KW-0289">Folate biosynthesis</keyword>
<dbReference type="GO" id="GO:0004156">
    <property type="term" value="F:dihydropteroate synthase activity"/>
    <property type="evidence" value="ECO:0007669"/>
    <property type="project" value="UniProtKB-EC"/>
</dbReference>
<evidence type="ECO:0000256" key="7">
    <source>
        <dbReference type="ARBA" id="ARBA00022679"/>
    </source>
</evidence>
<evidence type="ECO:0000256" key="2">
    <source>
        <dbReference type="ARBA" id="ARBA00001946"/>
    </source>
</evidence>
<comment type="cofactor">
    <cofactor evidence="2 13">
        <name>Mg(2+)</name>
        <dbReference type="ChEBI" id="CHEBI:18420"/>
    </cofactor>
</comment>
<gene>
    <name evidence="15" type="ORF">GGQ92_002803</name>
</gene>
<comment type="pathway">
    <text evidence="3 13">Cofactor biosynthesis; tetrahydrofolate biosynthesis; 7,8-dihydrofolate from 2-amino-4-hydroxy-6-hydroxymethyl-7,8-dihydropteridine diphosphate and 4-aminobenzoate: step 1/2.</text>
</comment>
<dbReference type="RefSeq" id="WP_184250176.1">
    <property type="nucleotide sequence ID" value="NZ_BAAACU010000061.1"/>
</dbReference>
<dbReference type="PROSITE" id="PS50972">
    <property type="entry name" value="PTERIN_BINDING"/>
    <property type="match status" value="1"/>
</dbReference>
<dbReference type="AlphaFoldDB" id="A0A841RSS0"/>
<evidence type="ECO:0000256" key="3">
    <source>
        <dbReference type="ARBA" id="ARBA00004763"/>
    </source>
</evidence>
<organism evidence="15 16">
    <name type="scientific">Gracilibacillus halotolerans</name>
    <dbReference type="NCBI Taxonomy" id="74386"/>
    <lineage>
        <taxon>Bacteria</taxon>
        <taxon>Bacillati</taxon>
        <taxon>Bacillota</taxon>
        <taxon>Bacilli</taxon>
        <taxon>Bacillales</taxon>
        <taxon>Bacillaceae</taxon>
        <taxon>Gracilibacillus</taxon>
    </lineage>
</organism>
<dbReference type="InterPro" id="IPR000489">
    <property type="entry name" value="Pterin-binding_dom"/>
</dbReference>
<protein>
    <recommendedName>
        <fullName evidence="6 13">Dihydropteroate synthase</fullName>
        <shortName evidence="13">DHPS</shortName>
        <ecNumber evidence="5 13">2.5.1.15</ecNumber>
    </recommendedName>
    <alternativeName>
        <fullName evidence="11 13">Dihydropteroate pyrophosphorylase</fullName>
    </alternativeName>
</protein>
<evidence type="ECO:0000313" key="15">
    <source>
        <dbReference type="EMBL" id="MBB6513984.1"/>
    </source>
</evidence>
<dbReference type="Proteomes" id="UP000572212">
    <property type="component" value="Unassembled WGS sequence"/>
</dbReference>
<evidence type="ECO:0000256" key="13">
    <source>
        <dbReference type="RuleBase" id="RU361205"/>
    </source>
</evidence>
<evidence type="ECO:0000256" key="10">
    <source>
        <dbReference type="ARBA" id="ARBA00022909"/>
    </source>
</evidence>
<dbReference type="EMBL" id="JACHON010000019">
    <property type="protein sequence ID" value="MBB6513984.1"/>
    <property type="molecule type" value="Genomic_DNA"/>
</dbReference>
<evidence type="ECO:0000256" key="4">
    <source>
        <dbReference type="ARBA" id="ARBA00009503"/>
    </source>
</evidence>
<evidence type="ECO:0000256" key="5">
    <source>
        <dbReference type="ARBA" id="ARBA00012458"/>
    </source>
</evidence>
<dbReference type="GO" id="GO:0046654">
    <property type="term" value="P:tetrahydrofolate biosynthetic process"/>
    <property type="evidence" value="ECO:0007669"/>
    <property type="project" value="UniProtKB-UniPathway"/>
</dbReference>
<dbReference type="PROSITE" id="PS00792">
    <property type="entry name" value="DHPS_1"/>
    <property type="match status" value="1"/>
</dbReference>
<comment type="catalytic activity">
    <reaction evidence="1">
        <text>(7,8-dihydropterin-6-yl)methyl diphosphate + 4-aminobenzoate = 7,8-dihydropteroate + diphosphate</text>
        <dbReference type="Rhea" id="RHEA:19949"/>
        <dbReference type="ChEBI" id="CHEBI:17836"/>
        <dbReference type="ChEBI" id="CHEBI:17839"/>
        <dbReference type="ChEBI" id="CHEBI:33019"/>
        <dbReference type="ChEBI" id="CHEBI:72950"/>
        <dbReference type="EC" id="2.5.1.15"/>
    </reaction>
</comment>
<evidence type="ECO:0000256" key="8">
    <source>
        <dbReference type="ARBA" id="ARBA00022723"/>
    </source>
</evidence>
<dbReference type="CDD" id="cd00739">
    <property type="entry name" value="DHPS"/>
    <property type="match status" value="1"/>
</dbReference>
<evidence type="ECO:0000256" key="1">
    <source>
        <dbReference type="ARBA" id="ARBA00000012"/>
    </source>
</evidence>
<comment type="function">
    <text evidence="12 13">Catalyzes the condensation of para-aminobenzoate (pABA) with 6-hydroxymethyl-7,8-dihydropterin diphosphate (DHPt-PP) to form 7,8-dihydropteroate (H2Pte), the immediate precursor of folate derivatives.</text>
</comment>
<dbReference type="InterPro" id="IPR006390">
    <property type="entry name" value="DHP_synth_dom"/>
</dbReference>
<accession>A0A841RSS0</accession>
<dbReference type="NCBIfam" id="TIGR01496">
    <property type="entry name" value="DHPS"/>
    <property type="match status" value="1"/>
</dbReference>
<sequence>MYPMLKTNKKTYKYADKTLIMGILNVTPDSFSDGGNYNEVGRAIEHAKQLVQQGADIIDIGGESTRPGHTPVSEEEEINRVVPIVKAVSEQIDVPISVDTYKANVAELSLQNGASIINDIWGAKKEPAIAKVAAQYSAPIILTHNRETPVYSSLMDDVIKDLSESIQIALDSGVLPENIIIDPGIGFAKTYEENVQVMREMERLRELDYPVLLGTSRKSIIANTLQLPVDQRDVGTVATVCYGMTKGTEIIRVHNVEMHTQAVKMMDKLLGKGLSTSG</sequence>